<proteinExistence type="predicted"/>
<gene>
    <name evidence="1" type="ORF">OOW_P131scaffold01579g5</name>
</gene>
<accession>L7ISL8</accession>
<protein>
    <submittedName>
        <fullName evidence="1">Uncharacterized protein</fullName>
    </submittedName>
</protein>
<evidence type="ECO:0000313" key="1">
    <source>
        <dbReference type="EMBL" id="ELQ58569.1"/>
    </source>
</evidence>
<organism>
    <name type="scientific">Pyricularia oryzae (strain P131)</name>
    <name type="common">Rice blast fungus</name>
    <name type="synonym">Magnaporthe oryzae</name>
    <dbReference type="NCBI Taxonomy" id="1143193"/>
    <lineage>
        <taxon>Eukaryota</taxon>
        <taxon>Fungi</taxon>
        <taxon>Dikarya</taxon>
        <taxon>Ascomycota</taxon>
        <taxon>Pezizomycotina</taxon>
        <taxon>Sordariomycetes</taxon>
        <taxon>Sordariomycetidae</taxon>
        <taxon>Magnaporthales</taxon>
        <taxon>Pyriculariaceae</taxon>
        <taxon>Pyricularia</taxon>
    </lineage>
</organism>
<name>L7ISL8_PYRO1</name>
<sequence>MLWDQNQKLESKLSAASDANTQLRDCISTNETLKAALGFELKESEDENAAVKEWHYQEIKDKDVEIAILKEKLNAMHEQVEQSGMNIATPKV</sequence>
<reference evidence="1" key="1">
    <citation type="journal article" date="2012" name="PLoS Genet.">
        <title>Comparative analysis of the genomes of two field isolates of the rice blast fungus Magnaporthe oryzae.</title>
        <authorList>
            <person name="Xue M."/>
            <person name="Yang J."/>
            <person name="Li Z."/>
            <person name="Hu S."/>
            <person name="Yao N."/>
            <person name="Dean R.A."/>
            <person name="Zhao W."/>
            <person name="Shen M."/>
            <person name="Zhang H."/>
            <person name="Li C."/>
            <person name="Liu L."/>
            <person name="Cao L."/>
            <person name="Xu X."/>
            <person name="Xing Y."/>
            <person name="Hsiang T."/>
            <person name="Zhang Z."/>
            <person name="Xu J.R."/>
            <person name="Peng Y.L."/>
        </authorList>
    </citation>
    <scope>NUCLEOTIDE SEQUENCE [LARGE SCALE GENOMIC DNA]</scope>
    <source>
        <strain evidence="1">P131</strain>
    </source>
</reference>
<dbReference type="AlphaFoldDB" id="L7ISL8"/>
<dbReference type="EMBL" id="JH794982">
    <property type="protein sequence ID" value="ELQ58569.1"/>
    <property type="molecule type" value="Genomic_DNA"/>
</dbReference>